<dbReference type="Proteomes" id="UP000600139">
    <property type="component" value="Unassembled WGS sequence"/>
</dbReference>
<evidence type="ECO:0000313" key="2">
    <source>
        <dbReference type="EMBL" id="MBK1815963.1"/>
    </source>
</evidence>
<protein>
    <submittedName>
        <fullName evidence="2">ATP-binding protein</fullName>
    </submittedName>
</protein>
<dbReference type="EMBL" id="JAENIK010000011">
    <property type="protein sequence ID" value="MBK1815963.1"/>
    <property type="molecule type" value="Genomic_DNA"/>
</dbReference>
<dbReference type="GO" id="GO:0016887">
    <property type="term" value="F:ATP hydrolysis activity"/>
    <property type="evidence" value="ECO:0007669"/>
    <property type="project" value="InterPro"/>
</dbReference>
<dbReference type="Gene3D" id="3.40.50.300">
    <property type="entry name" value="P-loop containing nucleotide triphosphate hydrolases"/>
    <property type="match status" value="1"/>
</dbReference>
<gene>
    <name evidence="2" type="ORF">JIN84_10055</name>
</gene>
<organism evidence="2 3">
    <name type="scientific">Luteolibacter yonseiensis</name>
    <dbReference type="NCBI Taxonomy" id="1144680"/>
    <lineage>
        <taxon>Bacteria</taxon>
        <taxon>Pseudomonadati</taxon>
        <taxon>Verrucomicrobiota</taxon>
        <taxon>Verrucomicrobiia</taxon>
        <taxon>Verrucomicrobiales</taxon>
        <taxon>Verrucomicrobiaceae</taxon>
        <taxon>Luteolibacter</taxon>
    </lineage>
</organism>
<reference evidence="2" key="1">
    <citation type="submission" date="2021-01" db="EMBL/GenBank/DDBJ databases">
        <title>Modified the classification status of verrucomicrobia.</title>
        <authorList>
            <person name="Feng X."/>
        </authorList>
    </citation>
    <scope>NUCLEOTIDE SEQUENCE</scope>
    <source>
        <strain evidence="2">JCM 18052</strain>
    </source>
</reference>
<evidence type="ECO:0000259" key="1">
    <source>
        <dbReference type="Pfam" id="PF13304"/>
    </source>
</evidence>
<dbReference type="PANTHER" id="PTHR43581">
    <property type="entry name" value="ATP/GTP PHOSPHATASE"/>
    <property type="match status" value="1"/>
</dbReference>
<keyword evidence="3" id="KW-1185">Reference proteome</keyword>
<dbReference type="InterPro" id="IPR027417">
    <property type="entry name" value="P-loop_NTPase"/>
</dbReference>
<name>A0A934VA88_9BACT</name>
<keyword evidence="2" id="KW-0067">ATP-binding</keyword>
<keyword evidence="2" id="KW-0547">Nucleotide-binding</keyword>
<dbReference type="GO" id="GO:0005524">
    <property type="term" value="F:ATP binding"/>
    <property type="evidence" value="ECO:0007669"/>
    <property type="project" value="UniProtKB-KW"/>
</dbReference>
<proteinExistence type="predicted"/>
<dbReference type="PANTHER" id="PTHR43581:SF2">
    <property type="entry name" value="EXCINUCLEASE ATPASE SUBUNIT"/>
    <property type="match status" value="1"/>
</dbReference>
<comment type="caution">
    <text evidence="2">The sequence shown here is derived from an EMBL/GenBank/DDBJ whole genome shotgun (WGS) entry which is preliminary data.</text>
</comment>
<sequence length="408" mass="45844">MRIEGINSLTLFPFANSEVNFPQSPDRGNQGEMHLFTGPNGTGKSRLLSILAASTTRDDLIRSERFPEGLTLTNWNQITEDSWDTSVRDAFSGEYVCQVRRTHPDKAMLAFSFSSIPLIESSQLEVLKNVPLPSAHERLSFNSWISRDINQRIANLKVQAAMELMNGDPEKPGRTLTVAQRIESAISEITERRFSVIAQAHPEPRLMFQWGDRLLPIKGMPAGLNSILSWMFTAATVMDIKFQESKDPLAEEAFFFLDEPESYLHPEWQRRVLPIAQKLFPNSQFFVATHSPFVVSSVNEGFIYRLTTNEDDEVSISKAIPASKGDSYVTAVSEILGLSEWFDPESEKLLIEFRACRDAALKGNTEAESKVRALAATISSRSEELSNIIGMELRQLDRQLEKLTAAKP</sequence>
<dbReference type="InterPro" id="IPR003959">
    <property type="entry name" value="ATPase_AAA_core"/>
</dbReference>
<dbReference type="RefSeq" id="WP_200350923.1">
    <property type="nucleotide sequence ID" value="NZ_BAABHZ010000006.1"/>
</dbReference>
<evidence type="ECO:0000313" key="3">
    <source>
        <dbReference type="Proteomes" id="UP000600139"/>
    </source>
</evidence>
<dbReference type="SUPFAM" id="SSF52540">
    <property type="entry name" value="P-loop containing nucleoside triphosphate hydrolases"/>
    <property type="match status" value="1"/>
</dbReference>
<dbReference type="Pfam" id="PF13304">
    <property type="entry name" value="AAA_21"/>
    <property type="match status" value="1"/>
</dbReference>
<dbReference type="InterPro" id="IPR051396">
    <property type="entry name" value="Bact_Antivir_Def_Nuclease"/>
</dbReference>
<accession>A0A934VA88</accession>
<dbReference type="AlphaFoldDB" id="A0A934VA88"/>
<feature type="domain" description="ATPase AAA-type core" evidence="1">
    <location>
        <begin position="253"/>
        <end position="296"/>
    </location>
</feature>